<dbReference type="STRING" id="5353.A0A1Q3DUY0"/>
<comment type="caution">
    <text evidence="3">The sequence shown here is derived from an EMBL/GenBank/DDBJ whole genome shotgun (WGS) entry which is preliminary data.</text>
</comment>
<feature type="region of interest" description="Disordered" evidence="2">
    <location>
        <begin position="1"/>
        <end position="36"/>
    </location>
</feature>
<gene>
    <name evidence="3" type="ORF">LENED_000130</name>
</gene>
<keyword evidence="4" id="KW-1185">Reference proteome</keyword>
<feature type="region of interest" description="Disordered" evidence="2">
    <location>
        <begin position="279"/>
        <end position="364"/>
    </location>
</feature>
<reference evidence="3 4" key="2">
    <citation type="submission" date="2017-02" db="EMBL/GenBank/DDBJ databases">
        <title>A genome survey and senescence transcriptome analysis in Lentinula edodes.</title>
        <authorList>
            <person name="Sakamoto Y."/>
            <person name="Nakade K."/>
            <person name="Sato S."/>
            <person name="Yoshida Y."/>
            <person name="Miyazaki K."/>
            <person name="Natsume S."/>
            <person name="Konno N."/>
        </authorList>
    </citation>
    <scope>NUCLEOTIDE SEQUENCE [LARGE SCALE GENOMIC DNA]</scope>
    <source>
        <strain evidence="3 4">NBRC 111202</strain>
    </source>
</reference>
<dbReference type="Proteomes" id="UP000188533">
    <property type="component" value="Unassembled WGS sequence"/>
</dbReference>
<name>A0A1Q3DUY0_LENED</name>
<reference evidence="3 4" key="1">
    <citation type="submission" date="2016-08" db="EMBL/GenBank/DDBJ databases">
        <authorList>
            <consortium name="Lentinula edodes genome sequencing consortium"/>
            <person name="Sakamoto Y."/>
            <person name="Nakade K."/>
            <person name="Sato S."/>
            <person name="Yoshida Y."/>
            <person name="Miyazaki K."/>
            <person name="Natsume S."/>
            <person name="Konno N."/>
        </authorList>
    </citation>
    <scope>NUCLEOTIDE SEQUENCE [LARGE SCALE GENOMIC DNA]</scope>
    <source>
        <strain evidence="3 4">NBRC 111202</strain>
    </source>
</reference>
<evidence type="ECO:0000256" key="1">
    <source>
        <dbReference type="SAM" id="Coils"/>
    </source>
</evidence>
<evidence type="ECO:0000256" key="2">
    <source>
        <dbReference type="SAM" id="MobiDB-lite"/>
    </source>
</evidence>
<accession>A0A1Q3DUY0</accession>
<protein>
    <submittedName>
        <fullName evidence="3">Uncharacterized protein</fullName>
    </submittedName>
</protein>
<organism evidence="3 4">
    <name type="scientific">Lentinula edodes</name>
    <name type="common">Shiitake mushroom</name>
    <name type="synonym">Lentinus edodes</name>
    <dbReference type="NCBI Taxonomy" id="5353"/>
    <lineage>
        <taxon>Eukaryota</taxon>
        <taxon>Fungi</taxon>
        <taxon>Dikarya</taxon>
        <taxon>Basidiomycota</taxon>
        <taxon>Agaricomycotina</taxon>
        <taxon>Agaricomycetes</taxon>
        <taxon>Agaricomycetidae</taxon>
        <taxon>Agaricales</taxon>
        <taxon>Marasmiineae</taxon>
        <taxon>Omphalotaceae</taxon>
        <taxon>Lentinula</taxon>
    </lineage>
</organism>
<feature type="compositionally biased region" description="Basic and acidic residues" evidence="2">
    <location>
        <begin position="282"/>
        <end position="306"/>
    </location>
</feature>
<feature type="compositionally biased region" description="Basic residues" evidence="2">
    <location>
        <begin position="307"/>
        <end position="317"/>
    </location>
</feature>
<feature type="compositionally biased region" description="Acidic residues" evidence="2">
    <location>
        <begin position="348"/>
        <end position="364"/>
    </location>
</feature>
<evidence type="ECO:0000313" key="4">
    <source>
        <dbReference type="Proteomes" id="UP000188533"/>
    </source>
</evidence>
<feature type="coiled-coil region" evidence="1">
    <location>
        <begin position="49"/>
        <end position="76"/>
    </location>
</feature>
<evidence type="ECO:0000313" key="3">
    <source>
        <dbReference type="EMBL" id="GAV98730.1"/>
    </source>
</evidence>
<feature type="region of interest" description="Disordered" evidence="2">
    <location>
        <begin position="123"/>
        <end position="145"/>
    </location>
</feature>
<feature type="compositionally biased region" description="Polar residues" evidence="2">
    <location>
        <begin position="1"/>
        <end position="12"/>
    </location>
</feature>
<proteinExistence type="predicted"/>
<sequence length="364" mass="40739">MSQNLQNKNRPTIPSKRGQPKSASNEKSAVPADAGAGDAATIQNLLIRMNQFESAAELREKENKMLQEQLAAAKALLQPALAASHAHLENQMEPEEFPHHLQDHEDHYDEVLQKELAEARAQLDAQTPCDHPNTKDSTFGPPAQNTRQNAVNVLNQEEPEYKPTVPKPSGQAGKDYSICVEMGLAKSLESIKKYKAILRGVCEAVMQSRLPWQNAWADIPAADKAMILAVMRSRHKFLQRFINDWATVDMIRQYLKNKRKPLYRSGELEIPPKYAYLKSNAAKRDQGKSRRSKAVEAREARRQERKREKRAAKKARKESRAQACSEGSTSVLRQSPEFVQGSSKDTDAEMGDVGGEDDDEGDGQ</sequence>
<dbReference type="AlphaFoldDB" id="A0A1Q3DUY0"/>
<dbReference type="EMBL" id="BDGU01000004">
    <property type="protein sequence ID" value="GAV98730.1"/>
    <property type="molecule type" value="Genomic_DNA"/>
</dbReference>
<keyword evidence="1" id="KW-0175">Coiled coil</keyword>